<dbReference type="Gene3D" id="1.20.120.520">
    <property type="entry name" value="nmb1532 protein domain like"/>
    <property type="match status" value="1"/>
</dbReference>
<comment type="caution">
    <text evidence="2">The sequence shown here is derived from an EMBL/GenBank/DDBJ whole genome shotgun (WGS) entry which is preliminary data.</text>
</comment>
<dbReference type="RefSeq" id="WP_123792991.1">
    <property type="nucleotide sequence ID" value="NZ_RKQK01000003.1"/>
</dbReference>
<evidence type="ECO:0000313" key="3">
    <source>
        <dbReference type="Proteomes" id="UP000269689"/>
    </source>
</evidence>
<evidence type="ECO:0000313" key="2">
    <source>
        <dbReference type="EMBL" id="RPE66222.1"/>
    </source>
</evidence>
<dbReference type="InterPro" id="IPR012312">
    <property type="entry name" value="Hemerythrin-like"/>
</dbReference>
<dbReference type="OrthoDB" id="9775082at2"/>
<sequence length="196" mass="22026">MTQTKIDLWQTVDAAMTALDEGARPKAPVLSNDDQARQSGKRLAAIHRMHLRDIVTAKALLLQIEQTGAGAAELAQAIPKMSMTQNYQRFGNLCGRECMVLNMHHNLEEQEMFPRLEQQGVAALSAVVAKLRTEHQVVHALIERLYEAAVDLVDNPSTTRFETARLIFEQLEAVVRSHFKYEETELEEALGLFMAL</sequence>
<organism evidence="2 3">
    <name type="scientific">Pacificibacter maritimus</name>
    <dbReference type="NCBI Taxonomy" id="762213"/>
    <lineage>
        <taxon>Bacteria</taxon>
        <taxon>Pseudomonadati</taxon>
        <taxon>Pseudomonadota</taxon>
        <taxon>Alphaproteobacteria</taxon>
        <taxon>Rhodobacterales</taxon>
        <taxon>Roseobacteraceae</taxon>
        <taxon>Pacificibacter</taxon>
    </lineage>
</organism>
<gene>
    <name evidence="2" type="ORF">EDD53_1921</name>
</gene>
<evidence type="ECO:0000259" key="1">
    <source>
        <dbReference type="Pfam" id="PF01814"/>
    </source>
</evidence>
<protein>
    <submittedName>
        <fullName evidence="2">Hemerythrin HHE cation binding domain-containing protein</fullName>
    </submittedName>
</protein>
<dbReference type="Proteomes" id="UP000269689">
    <property type="component" value="Unassembled WGS sequence"/>
</dbReference>
<accession>A0A3N4U6Y9</accession>
<name>A0A3N4U6Y9_9RHOB</name>
<reference evidence="2 3" key="1">
    <citation type="submission" date="2018-11" db="EMBL/GenBank/DDBJ databases">
        <title>Genomic Encyclopedia of Type Strains, Phase IV (KMG-IV): sequencing the most valuable type-strain genomes for metagenomic binning, comparative biology and taxonomic classification.</title>
        <authorList>
            <person name="Goeker M."/>
        </authorList>
    </citation>
    <scope>NUCLEOTIDE SEQUENCE [LARGE SCALE GENOMIC DNA]</scope>
    <source>
        <strain evidence="2 3">DSM 104731</strain>
    </source>
</reference>
<dbReference type="AlphaFoldDB" id="A0A3N4U6Y9"/>
<dbReference type="Pfam" id="PF01814">
    <property type="entry name" value="Hemerythrin"/>
    <property type="match status" value="1"/>
</dbReference>
<dbReference type="EMBL" id="RKQK01000003">
    <property type="protein sequence ID" value="RPE66222.1"/>
    <property type="molecule type" value="Genomic_DNA"/>
</dbReference>
<feature type="domain" description="Hemerythrin-like" evidence="1">
    <location>
        <begin position="75"/>
        <end position="188"/>
    </location>
</feature>
<proteinExistence type="predicted"/>
<keyword evidence="3" id="KW-1185">Reference proteome</keyword>